<comment type="caution">
    <text evidence="8">The sequence shown here is derived from an EMBL/GenBank/DDBJ whole genome shotgun (WGS) entry which is preliminary data.</text>
</comment>
<feature type="transmembrane region" description="Helical" evidence="6">
    <location>
        <begin position="130"/>
        <end position="149"/>
    </location>
</feature>
<evidence type="ECO:0000256" key="3">
    <source>
        <dbReference type="ARBA" id="ARBA00022692"/>
    </source>
</evidence>
<feature type="transmembrane region" description="Helical" evidence="6">
    <location>
        <begin position="275"/>
        <end position="293"/>
    </location>
</feature>
<dbReference type="Proteomes" id="UP000294927">
    <property type="component" value="Unassembled WGS sequence"/>
</dbReference>
<gene>
    <name evidence="8" type="ORF">CLV71_12012</name>
</gene>
<evidence type="ECO:0000256" key="2">
    <source>
        <dbReference type="ARBA" id="ARBA00022448"/>
    </source>
</evidence>
<comment type="subcellular location">
    <subcellularLocation>
        <location evidence="1">Cell membrane</location>
        <topology evidence="1">Multi-pass membrane protein</topology>
    </subcellularLocation>
</comment>
<dbReference type="CDD" id="cd17321">
    <property type="entry name" value="MFS_MMR_MDR_like"/>
    <property type="match status" value="1"/>
</dbReference>
<dbReference type="PROSITE" id="PS50850">
    <property type="entry name" value="MFS"/>
    <property type="match status" value="1"/>
</dbReference>
<dbReference type="GO" id="GO:0005886">
    <property type="term" value="C:plasma membrane"/>
    <property type="evidence" value="ECO:0007669"/>
    <property type="project" value="UniProtKB-SubCell"/>
</dbReference>
<evidence type="ECO:0000313" key="9">
    <source>
        <dbReference type="Proteomes" id="UP000294927"/>
    </source>
</evidence>
<feature type="transmembrane region" description="Helical" evidence="6">
    <location>
        <begin position="377"/>
        <end position="401"/>
    </location>
</feature>
<dbReference type="RefSeq" id="WP_133907699.1">
    <property type="nucleotide sequence ID" value="NZ_SOCP01000020.1"/>
</dbReference>
<keyword evidence="9" id="KW-1185">Reference proteome</keyword>
<feature type="transmembrane region" description="Helical" evidence="6">
    <location>
        <begin position="73"/>
        <end position="92"/>
    </location>
</feature>
<evidence type="ECO:0000259" key="7">
    <source>
        <dbReference type="PROSITE" id="PS50850"/>
    </source>
</evidence>
<feature type="transmembrane region" description="Helical" evidence="6">
    <location>
        <begin position="98"/>
        <end position="118"/>
    </location>
</feature>
<reference evidence="8 9" key="1">
    <citation type="submission" date="2019-03" db="EMBL/GenBank/DDBJ databases">
        <title>Genomic Encyclopedia of Archaeal and Bacterial Type Strains, Phase II (KMG-II): from individual species to whole genera.</title>
        <authorList>
            <person name="Goeker M."/>
        </authorList>
    </citation>
    <scope>NUCLEOTIDE SEQUENCE [LARGE SCALE GENOMIC DNA]</scope>
    <source>
        <strain evidence="8 9">DSM 45499</strain>
    </source>
</reference>
<feature type="domain" description="Major facilitator superfamily (MFS) profile" evidence="7">
    <location>
        <begin position="7"/>
        <end position="405"/>
    </location>
</feature>
<feature type="transmembrane region" description="Helical" evidence="6">
    <location>
        <begin position="305"/>
        <end position="325"/>
    </location>
</feature>
<dbReference type="PROSITE" id="PS00216">
    <property type="entry name" value="SUGAR_TRANSPORT_1"/>
    <property type="match status" value="1"/>
</dbReference>
<dbReference type="GO" id="GO:0022857">
    <property type="term" value="F:transmembrane transporter activity"/>
    <property type="evidence" value="ECO:0007669"/>
    <property type="project" value="InterPro"/>
</dbReference>
<proteinExistence type="predicted"/>
<keyword evidence="3 6" id="KW-0812">Transmembrane</keyword>
<evidence type="ECO:0000256" key="5">
    <source>
        <dbReference type="ARBA" id="ARBA00023136"/>
    </source>
</evidence>
<feature type="transmembrane region" description="Helical" evidence="6">
    <location>
        <begin position="207"/>
        <end position="232"/>
    </location>
</feature>
<feature type="transmembrane region" description="Helical" evidence="6">
    <location>
        <begin position="244"/>
        <end position="263"/>
    </location>
</feature>
<dbReference type="Pfam" id="PF07690">
    <property type="entry name" value="MFS_1"/>
    <property type="match status" value="1"/>
</dbReference>
<dbReference type="InterPro" id="IPR011701">
    <property type="entry name" value="MFS"/>
</dbReference>
<dbReference type="InterPro" id="IPR036259">
    <property type="entry name" value="MFS_trans_sf"/>
</dbReference>
<dbReference type="SUPFAM" id="SSF103473">
    <property type="entry name" value="MFS general substrate transporter"/>
    <property type="match status" value="1"/>
</dbReference>
<feature type="transmembrane region" description="Helical" evidence="6">
    <location>
        <begin position="161"/>
        <end position="186"/>
    </location>
</feature>
<dbReference type="PANTHER" id="PTHR42718:SF9">
    <property type="entry name" value="MAJOR FACILITATOR SUPERFAMILY MULTIDRUG TRANSPORTER MFSC"/>
    <property type="match status" value="1"/>
</dbReference>
<accession>A0A4R7UYX5</accession>
<protein>
    <submittedName>
        <fullName evidence="8">Putative MFS family arabinose efflux permease</fullName>
    </submittedName>
</protein>
<keyword evidence="5 6" id="KW-0472">Membrane</keyword>
<keyword evidence="4 6" id="KW-1133">Transmembrane helix</keyword>
<organism evidence="8 9">
    <name type="scientific">Actinophytocola oryzae</name>
    <dbReference type="NCBI Taxonomy" id="502181"/>
    <lineage>
        <taxon>Bacteria</taxon>
        <taxon>Bacillati</taxon>
        <taxon>Actinomycetota</taxon>
        <taxon>Actinomycetes</taxon>
        <taxon>Pseudonocardiales</taxon>
        <taxon>Pseudonocardiaceae</taxon>
    </lineage>
</organism>
<dbReference type="InterPro" id="IPR005829">
    <property type="entry name" value="Sugar_transporter_CS"/>
</dbReference>
<evidence type="ECO:0000256" key="6">
    <source>
        <dbReference type="SAM" id="Phobius"/>
    </source>
</evidence>
<dbReference type="EMBL" id="SOCP01000020">
    <property type="protein sequence ID" value="TDV41322.1"/>
    <property type="molecule type" value="Genomic_DNA"/>
</dbReference>
<evidence type="ECO:0000256" key="1">
    <source>
        <dbReference type="ARBA" id="ARBA00004651"/>
    </source>
</evidence>
<dbReference type="AlphaFoldDB" id="A0A4R7UYX5"/>
<dbReference type="PANTHER" id="PTHR42718">
    <property type="entry name" value="MAJOR FACILITATOR SUPERFAMILY MULTIDRUG TRANSPORTER MFSC"/>
    <property type="match status" value="1"/>
</dbReference>
<dbReference type="OrthoDB" id="3218494at2"/>
<feature type="transmembrane region" description="Helical" evidence="6">
    <location>
        <begin position="36"/>
        <end position="61"/>
    </location>
</feature>
<feature type="transmembrane region" description="Helical" evidence="6">
    <location>
        <begin position="337"/>
        <end position="357"/>
    </location>
</feature>
<evidence type="ECO:0000313" key="8">
    <source>
        <dbReference type="EMBL" id="TDV41322.1"/>
    </source>
</evidence>
<dbReference type="InterPro" id="IPR020846">
    <property type="entry name" value="MFS_dom"/>
</dbReference>
<name>A0A4R7UYX5_9PSEU</name>
<sequence>MRGDRAVLAIVAMVAFVAALDTTVVASAGPSMGRELGLGLAVLGWAGIAYLLPYGVVMLPAGAVIDRLGRRRVLFAGCGLFAAGALLGGLAWSSGALLAARGVQGFAAAFLVPGTLSLVRTGLPARRRALAVAVWTAALAGALALGPLLGGVVAEHLHWRWIFLGTLPVFAVVAALVALAVGPEPVRAGTTVRRRAAALFRPPARRTFAGANALMVLWGLGMSGIAFFTPLVHQRFLGLAPQAAGAPLVLVAVALVGTTPFVAPVSRALGPARGVCLGFLVVAAGLLAVALVGTEPAVAPRFAGLLLVGVGAAFTAPVTAHALDVVAEEDAATASGVLLSAQELAGALGVGLTGVVLTTVRAGELASGAEDGPALAAGYTAALLLAAVVHLLAAAVALVVLAPRGVAARTDVRTTSSQECERP</sequence>
<dbReference type="Gene3D" id="1.20.1250.20">
    <property type="entry name" value="MFS general substrate transporter like domains"/>
    <property type="match status" value="1"/>
</dbReference>
<keyword evidence="2" id="KW-0813">Transport</keyword>
<evidence type="ECO:0000256" key="4">
    <source>
        <dbReference type="ARBA" id="ARBA00022989"/>
    </source>
</evidence>